<dbReference type="FunCoup" id="A0A194XEJ2">
    <property type="interactions" value="351"/>
</dbReference>
<feature type="compositionally biased region" description="Low complexity" evidence="4">
    <location>
        <begin position="18"/>
        <end position="40"/>
    </location>
</feature>
<evidence type="ECO:0000313" key="6">
    <source>
        <dbReference type="Proteomes" id="UP000070700"/>
    </source>
</evidence>
<keyword evidence="3" id="KW-0539">Nucleus</keyword>
<dbReference type="InterPro" id="IPR007015">
    <property type="entry name" value="DNA_pol_V/MYBBP1A"/>
</dbReference>
<dbReference type="RefSeq" id="XP_018072948.1">
    <property type="nucleotide sequence ID" value="XM_018217514.1"/>
</dbReference>
<accession>A0A194XEJ2</accession>
<dbReference type="InterPro" id="IPR016024">
    <property type="entry name" value="ARM-type_fold"/>
</dbReference>
<feature type="region of interest" description="Disordered" evidence="4">
    <location>
        <begin position="794"/>
        <end position="813"/>
    </location>
</feature>
<protein>
    <recommendedName>
        <fullName evidence="7">DNA polymerase V</fullName>
    </recommendedName>
</protein>
<dbReference type="GO" id="GO:0005730">
    <property type="term" value="C:nucleolus"/>
    <property type="evidence" value="ECO:0007669"/>
    <property type="project" value="InterPro"/>
</dbReference>
<feature type="compositionally biased region" description="Acidic residues" evidence="4">
    <location>
        <begin position="761"/>
        <end position="780"/>
    </location>
</feature>
<evidence type="ECO:0008006" key="7">
    <source>
        <dbReference type="Google" id="ProtNLM"/>
    </source>
</evidence>
<evidence type="ECO:0000256" key="1">
    <source>
        <dbReference type="ARBA" id="ARBA00004123"/>
    </source>
</evidence>
<dbReference type="EMBL" id="KQ947412">
    <property type="protein sequence ID" value="KUJ18593.1"/>
    <property type="molecule type" value="Genomic_DNA"/>
</dbReference>
<dbReference type="PANTHER" id="PTHR13213">
    <property type="entry name" value="MYB-BINDING PROTEIN 1A FAMILY MEMBER"/>
    <property type="match status" value="1"/>
</dbReference>
<dbReference type="GO" id="GO:0000182">
    <property type="term" value="F:rDNA binding"/>
    <property type="evidence" value="ECO:0007669"/>
    <property type="project" value="TreeGrafter"/>
</dbReference>
<dbReference type="STRING" id="149040.A0A194XEJ2"/>
<dbReference type="OrthoDB" id="342531at2759"/>
<dbReference type="Proteomes" id="UP000070700">
    <property type="component" value="Unassembled WGS sequence"/>
</dbReference>
<dbReference type="AlphaFoldDB" id="A0A194XEJ2"/>
<comment type="subcellular location">
    <subcellularLocation>
        <location evidence="1">Nucleus</location>
    </subcellularLocation>
</comment>
<evidence type="ECO:0000256" key="2">
    <source>
        <dbReference type="ARBA" id="ARBA00006809"/>
    </source>
</evidence>
<dbReference type="InParanoid" id="A0A194XEJ2"/>
<feature type="region of interest" description="Disordered" evidence="4">
    <location>
        <begin position="752"/>
        <end position="782"/>
    </location>
</feature>
<evidence type="ECO:0000256" key="4">
    <source>
        <dbReference type="SAM" id="MobiDB-lite"/>
    </source>
</evidence>
<evidence type="ECO:0000256" key="3">
    <source>
        <dbReference type="ARBA" id="ARBA00023242"/>
    </source>
</evidence>
<gene>
    <name evidence="5" type="ORF">LY89DRAFT_706332</name>
</gene>
<feature type="compositionally biased region" description="Acidic residues" evidence="4">
    <location>
        <begin position="801"/>
        <end position="813"/>
    </location>
</feature>
<dbReference type="KEGG" id="psco:LY89DRAFT_706332"/>
<dbReference type="GeneID" id="28827240"/>
<proteinExistence type="inferred from homology"/>
<comment type="similarity">
    <text evidence="2">Belongs to the MYBBP1A family.</text>
</comment>
<name>A0A194XEJ2_MOLSC</name>
<organism evidence="5 6">
    <name type="scientific">Mollisia scopiformis</name>
    <name type="common">Conifer needle endophyte fungus</name>
    <name type="synonym">Phialocephala scopiformis</name>
    <dbReference type="NCBI Taxonomy" id="149040"/>
    <lineage>
        <taxon>Eukaryota</taxon>
        <taxon>Fungi</taxon>
        <taxon>Dikarya</taxon>
        <taxon>Ascomycota</taxon>
        <taxon>Pezizomycotina</taxon>
        <taxon>Leotiomycetes</taxon>
        <taxon>Helotiales</taxon>
        <taxon>Mollisiaceae</taxon>
        <taxon>Mollisia</taxon>
    </lineage>
</organism>
<dbReference type="SUPFAM" id="SSF48371">
    <property type="entry name" value="ARM repeat"/>
    <property type="match status" value="1"/>
</dbReference>
<sequence length="1001" mass="111419">MGQKRKRLAHDTSAAVSTPKKQQKTNPQTKKPAPKPAVVPLQLDTSPFVDNPKGAELKREVELYDLLSSEDDAQRLDAAIAIVSGLLDGDGVEESTLQRHLERRLFRGLASGRKAARLGFSVALTEILDQLYGTKDIAAQKYPGLTFDKVLGFLVAKTKPDGDLSGQEEKDHHLGLLFGLESFVGAKILFGDDQRWNTVLRKLLELAKKKPWTREQCGWAIMKALPQMSQVQAEYTLVELHDAGLALSPEGVGIWLSARSRFPDMKFPSKPWGQSGNPLEHLKALGKALKESSSNEESQQAKQTGNWNAKLHFVWEVVLAEYAAAAKSKTHNVKSDFENFWKVTVDENLFSSTASRERKFWGFLLFQKIIDDAESFNKLLPSVFSHNLVRCLINHVQEEDRFLHRAADKSLKVLIQAAEAKPKLLETFLPQLISGNGNYNFDRITKTKTIDRLLTLVNGKTAASVIKILVQPAQSITGDSDNAKEAELRRQLLGDYLLNIIRKAYVADESGSIDWISERALPTLSRFAYREDEECQPPLSEKTRTLFRNRLMSAFGHLLSDIKGYSYPCDLVLSFAPDAVQMDSEISAAKDTAISAMEKILKKVKKADVDGKAPLQALSLLYSLVLFQLYNGEAEAVSILDELKLCYDKLIRRKDVDDSDVDASEVLVELLLSFISKPSALLRKVTLHVFGAFMSDMTAGGLKLMTDVLESGESLRGQQALFDQESEDGEAMDVDDDELDSDVEVVDMDADEGHLNGHLNEEEESNDDEDESESGDEEDQDAKKLDDALAAALGTHRLDQDAEAESDSDADMTDSEMMALDSKLVEIFSQRKKVPNKKQEQKDAKETMVNFKTRVLDLLDLYVKKQASNPLAFGLLLPLLQLMRTTKTKQLAEKAHNIIMSFAKAAKKGEENSEVNLAEQIKLLKAIHLEASKDPSHLFAKAASTASLLVASSIYRVDKGNFKKIANVYRDSQVAWVDGNVKMQAAFFSEFVNWCQSHANS</sequence>
<feature type="region of interest" description="Disordered" evidence="4">
    <location>
        <begin position="1"/>
        <end position="52"/>
    </location>
</feature>
<keyword evidence="6" id="KW-1185">Reference proteome</keyword>
<dbReference type="Pfam" id="PF04931">
    <property type="entry name" value="DNA_pol_phi"/>
    <property type="match status" value="1"/>
</dbReference>
<reference evidence="5 6" key="1">
    <citation type="submission" date="2015-10" db="EMBL/GenBank/DDBJ databases">
        <title>Full genome of DAOMC 229536 Phialocephala scopiformis, a fungal endophyte of spruce producing the potent anti-insectan compound rugulosin.</title>
        <authorList>
            <consortium name="DOE Joint Genome Institute"/>
            <person name="Walker A.K."/>
            <person name="Frasz S.L."/>
            <person name="Seifert K.A."/>
            <person name="Miller J.D."/>
            <person name="Mondo S.J."/>
            <person name="Labutti K."/>
            <person name="Lipzen A."/>
            <person name="Dockter R."/>
            <person name="Kennedy M."/>
            <person name="Grigoriev I.V."/>
            <person name="Spatafora J.W."/>
        </authorList>
    </citation>
    <scope>NUCLEOTIDE SEQUENCE [LARGE SCALE GENOMIC DNA]</scope>
    <source>
        <strain evidence="5 6">CBS 120377</strain>
    </source>
</reference>
<dbReference type="PANTHER" id="PTHR13213:SF2">
    <property type="entry name" value="MYB-BINDING PROTEIN 1A"/>
    <property type="match status" value="1"/>
</dbReference>
<evidence type="ECO:0000313" key="5">
    <source>
        <dbReference type="EMBL" id="KUJ18593.1"/>
    </source>
</evidence>
<dbReference type="GO" id="GO:0006355">
    <property type="term" value="P:regulation of DNA-templated transcription"/>
    <property type="evidence" value="ECO:0007669"/>
    <property type="project" value="InterPro"/>
</dbReference>